<name>A0AAD4PD15_PERFH</name>
<evidence type="ECO:0000313" key="2">
    <source>
        <dbReference type="EMBL" id="KAH6835433.1"/>
    </source>
</evidence>
<protein>
    <recommendedName>
        <fullName evidence="4">CCHC-type domain-containing protein</fullName>
    </recommendedName>
</protein>
<dbReference type="AlphaFoldDB" id="A0AAD4PD15"/>
<comment type="caution">
    <text evidence="2">The sequence shown here is derived from an EMBL/GenBank/DDBJ whole genome shotgun (WGS) entry which is preliminary data.</text>
</comment>
<dbReference type="InterPro" id="IPR036875">
    <property type="entry name" value="Znf_CCHC_sf"/>
</dbReference>
<proteinExistence type="predicted"/>
<evidence type="ECO:0008006" key="4">
    <source>
        <dbReference type="Google" id="ProtNLM"/>
    </source>
</evidence>
<sequence length="108" mass="12091">MPGRPRKKRVRAFNEPSGSSNKYSKRGKAQECSICSKTGHNKVRCPNKENQILESITTRPKKLETRRRKNFVGIGCHVDLNSGKTTINPGLASQRVVQEAEQSIPQES</sequence>
<gene>
    <name evidence="2" type="ORF">C2S53_003141</name>
</gene>
<evidence type="ECO:0000256" key="1">
    <source>
        <dbReference type="SAM" id="MobiDB-lite"/>
    </source>
</evidence>
<dbReference type="EMBL" id="SDAM02000034">
    <property type="protein sequence ID" value="KAH6835433.1"/>
    <property type="molecule type" value="Genomic_DNA"/>
</dbReference>
<feature type="compositionally biased region" description="Basic residues" evidence="1">
    <location>
        <begin position="1"/>
        <end position="11"/>
    </location>
</feature>
<keyword evidence="3" id="KW-1185">Reference proteome</keyword>
<dbReference type="GO" id="GO:0003676">
    <property type="term" value="F:nucleic acid binding"/>
    <property type="evidence" value="ECO:0007669"/>
    <property type="project" value="InterPro"/>
</dbReference>
<feature type="region of interest" description="Disordered" evidence="1">
    <location>
        <begin position="1"/>
        <end position="29"/>
    </location>
</feature>
<evidence type="ECO:0000313" key="3">
    <source>
        <dbReference type="Proteomes" id="UP001190926"/>
    </source>
</evidence>
<accession>A0AAD4PD15</accession>
<dbReference type="Proteomes" id="UP001190926">
    <property type="component" value="Unassembled WGS sequence"/>
</dbReference>
<dbReference type="SUPFAM" id="SSF57756">
    <property type="entry name" value="Retrovirus zinc finger-like domains"/>
    <property type="match status" value="1"/>
</dbReference>
<feature type="region of interest" description="Disordered" evidence="1">
    <location>
        <begin position="87"/>
        <end position="108"/>
    </location>
</feature>
<organism evidence="2 3">
    <name type="scientific">Perilla frutescens var. hirtella</name>
    <name type="common">Perilla citriodora</name>
    <name type="synonym">Perilla setoyensis</name>
    <dbReference type="NCBI Taxonomy" id="608512"/>
    <lineage>
        <taxon>Eukaryota</taxon>
        <taxon>Viridiplantae</taxon>
        <taxon>Streptophyta</taxon>
        <taxon>Embryophyta</taxon>
        <taxon>Tracheophyta</taxon>
        <taxon>Spermatophyta</taxon>
        <taxon>Magnoliopsida</taxon>
        <taxon>eudicotyledons</taxon>
        <taxon>Gunneridae</taxon>
        <taxon>Pentapetalae</taxon>
        <taxon>asterids</taxon>
        <taxon>lamiids</taxon>
        <taxon>Lamiales</taxon>
        <taxon>Lamiaceae</taxon>
        <taxon>Nepetoideae</taxon>
        <taxon>Elsholtzieae</taxon>
        <taxon>Perilla</taxon>
    </lineage>
</organism>
<dbReference type="GO" id="GO:0008270">
    <property type="term" value="F:zinc ion binding"/>
    <property type="evidence" value="ECO:0007669"/>
    <property type="project" value="InterPro"/>
</dbReference>
<reference evidence="2 3" key="1">
    <citation type="journal article" date="2021" name="Nat. Commun.">
        <title>Incipient diploidization of the medicinal plant Perilla within 10,000 years.</title>
        <authorList>
            <person name="Zhang Y."/>
            <person name="Shen Q."/>
            <person name="Leng L."/>
            <person name="Zhang D."/>
            <person name="Chen S."/>
            <person name="Shi Y."/>
            <person name="Ning Z."/>
            <person name="Chen S."/>
        </authorList>
    </citation>
    <scope>NUCLEOTIDE SEQUENCE [LARGE SCALE GENOMIC DNA]</scope>
    <source>
        <strain evidence="3">cv. PC099</strain>
    </source>
</reference>